<dbReference type="InParanoid" id="A0A067LZJ8"/>
<accession>A0A067LZJ8</accession>
<organism evidence="1 2">
    <name type="scientific">Botryobasidium botryosum (strain FD-172 SS1)</name>
    <dbReference type="NCBI Taxonomy" id="930990"/>
    <lineage>
        <taxon>Eukaryota</taxon>
        <taxon>Fungi</taxon>
        <taxon>Dikarya</taxon>
        <taxon>Basidiomycota</taxon>
        <taxon>Agaricomycotina</taxon>
        <taxon>Agaricomycetes</taxon>
        <taxon>Cantharellales</taxon>
        <taxon>Botryobasidiaceae</taxon>
        <taxon>Botryobasidium</taxon>
    </lineage>
</organism>
<dbReference type="EMBL" id="KL198087">
    <property type="protein sequence ID" value="KDQ08714.1"/>
    <property type="molecule type" value="Genomic_DNA"/>
</dbReference>
<reference evidence="2" key="1">
    <citation type="journal article" date="2014" name="Proc. Natl. Acad. Sci. U.S.A.">
        <title>Extensive sampling of basidiomycete genomes demonstrates inadequacy of the white-rot/brown-rot paradigm for wood decay fungi.</title>
        <authorList>
            <person name="Riley R."/>
            <person name="Salamov A.A."/>
            <person name="Brown D.W."/>
            <person name="Nagy L.G."/>
            <person name="Floudas D."/>
            <person name="Held B.W."/>
            <person name="Levasseur A."/>
            <person name="Lombard V."/>
            <person name="Morin E."/>
            <person name="Otillar R."/>
            <person name="Lindquist E.A."/>
            <person name="Sun H."/>
            <person name="LaButti K.M."/>
            <person name="Schmutz J."/>
            <person name="Jabbour D."/>
            <person name="Luo H."/>
            <person name="Baker S.E."/>
            <person name="Pisabarro A.G."/>
            <person name="Walton J.D."/>
            <person name="Blanchette R.A."/>
            <person name="Henrissat B."/>
            <person name="Martin F."/>
            <person name="Cullen D."/>
            <person name="Hibbett D.S."/>
            <person name="Grigoriev I.V."/>
        </authorList>
    </citation>
    <scope>NUCLEOTIDE SEQUENCE [LARGE SCALE GENOMIC DNA]</scope>
    <source>
        <strain evidence="2">FD-172 SS1</strain>
    </source>
</reference>
<gene>
    <name evidence="1" type="ORF">BOTBODRAFT_560409</name>
</gene>
<protein>
    <submittedName>
        <fullName evidence="1">Uncharacterized protein</fullName>
    </submittedName>
</protein>
<proteinExistence type="predicted"/>
<evidence type="ECO:0000313" key="2">
    <source>
        <dbReference type="Proteomes" id="UP000027195"/>
    </source>
</evidence>
<dbReference type="HOGENOM" id="CLU_1229761_0_0_1"/>
<sequence>MTNPASLVQHSRVWKSQLIRDALHPKILKSAPDVITAVDPRIFAPKQGRKVWVLHTCMKSPRCPCSRVKKVCYWFQFSTNSRASAMYYWAATIGVDYISCSRSYYLLASSPSRDPGDLEGHAFLLHGVYRRHQDRGQHVPCRSLCAEMTYGACPHNAPLPWASSLLVLPVSACQHSLGDICSSLTPHPRCSSPARATVRILYDVHLAHSLARLFPAVRVRNPNLA</sequence>
<name>A0A067LZJ8_BOTB1</name>
<dbReference type="AlphaFoldDB" id="A0A067LZJ8"/>
<keyword evidence="2" id="KW-1185">Reference proteome</keyword>
<dbReference type="Proteomes" id="UP000027195">
    <property type="component" value="Unassembled WGS sequence"/>
</dbReference>
<evidence type="ECO:0000313" key="1">
    <source>
        <dbReference type="EMBL" id="KDQ08714.1"/>
    </source>
</evidence>